<proteinExistence type="predicted"/>
<dbReference type="Gene3D" id="3.40.50.300">
    <property type="entry name" value="P-loop containing nucleotide triphosphate hydrolases"/>
    <property type="match status" value="1"/>
</dbReference>
<dbReference type="EMBL" id="JAAGNN010000031">
    <property type="protein sequence ID" value="KAF4070202.1"/>
    <property type="molecule type" value="Genomic_DNA"/>
</dbReference>
<evidence type="ECO:0000256" key="1">
    <source>
        <dbReference type="ARBA" id="ARBA00022614"/>
    </source>
</evidence>
<evidence type="ECO:0000259" key="3">
    <source>
        <dbReference type="Pfam" id="PF05729"/>
    </source>
</evidence>
<keyword evidence="5" id="KW-1185">Reference proteome</keyword>
<name>A0A7J5ZHT9_AMEME</name>
<keyword evidence="1" id="KW-0433">Leucine-rich repeat</keyword>
<reference evidence="4 5" key="1">
    <citation type="submission" date="2020-02" db="EMBL/GenBank/DDBJ databases">
        <title>A chromosome-scale genome assembly of the black bullhead catfish (Ameiurus melas).</title>
        <authorList>
            <person name="Wen M."/>
            <person name="Zham M."/>
            <person name="Cabau C."/>
            <person name="Klopp C."/>
            <person name="Donnadieu C."/>
            <person name="Roques C."/>
            <person name="Bouchez O."/>
            <person name="Lampietro C."/>
            <person name="Jouanno E."/>
            <person name="Herpin A."/>
            <person name="Louis A."/>
            <person name="Berthelot C."/>
            <person name="Parey E."/>
            <person name="Roest-Crollius H."/>
            <person name="Braasch I."/>
            <person name="Postlethwait J."/>
            <person name="Robinson-Rechavi M."/>
            <person name="Echchiki A."/>
            <person name="Begum T."/>
            <person name="Montfort J."/>
            <person name="Schartl M."/>
            <person name="Bobe J."/>
            <person name="Guiguen Y."/>
        </authorList>
    </citation>
    <scope>NUCLEOTIDE SEQUENCE [LARGE SCALE GENOMIC DNA]</scope>
    <source>
        <strain evidence="4">M_S1</strain>
        <tissue evidence="4">Blood</tissue>
    </source>
</reference>
<comment type="caution">
    <text evidence="4">The sequence shown here is derived from an EMBL/GenBank/DDBJ whole genome shotgun (WGS) entry which is preliminary data.</text>
</comment>
<accession>A0A7J5ZHT9</accession>
<gene>
    <name evidence="4" type="ORF">AMELA_G00294580</name>
</gene>
<dbReference type="InterPro" id="IPR051261">
    <property type="entry name" value="NLR"/>
</dbReference>
<dbReference type="AlphaFoldDB" id="A0A7J5ZHT9"/>
<dbReference type="Pfam" id="PF05729">
    <property type="entry name" value="NACHT"/>
    <property type="match status" value="1"/>
</dbReference>
<protein>
    <recommendedName>
        <fullName evidence="3">NACHT domain-containing protein</fullName>
    </recommendedName>
</protein>
<evidence type="ECO:0000256" key="2">
    <source>
        <dbReference type="ARBA" id="ARBA00022737"/>
    </source>
</evidence>
<dbReference type="PANTHER" id="PTHR24106">
    <property type="entry name" value="NACHT, LRR AND CARD DOMAINS-CONTAINING"/>
    <property type="match status" value="1"/>
</dbReference>
<dbReference type="Proteomes" id="UP000593565">
    <property type="component" value="Unassembled WGS sequence"/>
</dbReference>
<keyword evidence="2" id="KW-0677">Repeat</keyword>
<feature type="domain" description="NACHT" evidence="3">
    <location>
        <begin position="31"/>
        <end position="99"/>
    </location>
</feature>
<organism evidence="4 5">
    <name type="scientific">Ameiurus melas</name>
    <name type="common">Black bullhead</name>
    <name type="synonym">Silurus melas</name>
    <dbReference type="NCBI Taxonomy" id="219545"/>
    <lineage>
        <taxon>Eukaryota</taxon>
        <taxon>Metazoa</taxon>
        <taxon>Chordata</taxon>
        <taxon>Craniata</taxon>
        <taxon>Vertebrata</taxon>
        <taxon>Euteleostomi</taxon>
        <taxon>Actinopterygii</taxon>
        <taxon>Neopterygii</taxon>
        <taxon>Teleostei</taxon>
        <taxon>Ostariophysi</taxon>
        <taxon>Siluriformes</taxon>
        <taxon>Ictaluridae</taxon>
        <taxon>Ameiurus</taxon>
    </lineage>
</organism>
<dbReference type="InterPro" id="IPR007111">
    <property type="entry name" value="NACHT_NTPase"/>
</dbReference>
<sequence>MKQRNLSLMELLHHFFPEMRKLELLDCDSYTVVLIFDGLDECRLPLHFQKNERLCDVTESASVDVLLTNLIKRNLLPSALLWITSRPGAANQIPPECVDQVTEDQ</sequence>
<dbReference type="InterPro" id="IPR027417">
    <property type="entry name" value="P-loop_NTPase"/>
</dbReference>
<evidence type="ECO:0000313" key="5">
    <source>
        <dbReference type="Proteomes" id="UP000593565"/>
    </source>
</evidence>
<evidence type="ECO:0000313" key="4">
    <source>
        <dbReference type="EMBL" id="KAF4070202.1"/>
    </source>
</evidence>